<feature type="domain" description="RCK N-terminal" evidence="7">
    <location>
        <begin position="229"/>
        <end position="347"/>
    </location>
</feature>
<evidence type="ECO:0000256" key="3">
    <source>
        <dbReference type="ARBA" id="ARBA00022538"/>
    </source>
</evidence>
<evidence type="ECO:0000256" key="6">
    <source>
        <dbReference type="ARBA" id="ARBA00023065"/>
    </source>
</evidence>
<keyword evidence="3" id="KW-0633">Potassium transport</keyword>
<dbReference type="Pfam" id="PF02254">
    <property type="entry name" value="TrkA_N"/>
    <property type="match status" value="2"/>
</dbReference>
<dbReference type="InterPro" id="IPR050721">
    <property type="entry name" value="Trk_Ktr_HKT_K-transport"/>
</dbReference>
<organism evidence="9 10">
    <name type="scientific">Lactonifactor longoviformis DSM 17459</name>
    <dbReference type="NCBI Taxonomy" id="1122155"/>
    <lineage>
        <taxon>Bacteria</taxon>
        <taxon>Bacillati</taxon>
        <taxon>Bacillota</taxon>
        <taxon>Clostridia</taxon>
        <taxon>Eubacteriales</taxon>
        <taxon>Clostridiaceae</taxon>
        <taxon>Lactonifactor</taxon>
    </lineage>
</organism>
<dbReference type="PANTHER" id="PTHR43833:SF5">
    <property type="entry name" value="TRK SYSTEM POTASSIUM UPTAKE PROTEIN TRKA"/>
    <property type="match status" value="1"/>
</dbReference>
<dbReference type="OrthoDB" id="9775180at2"/>
<keyword evidence="6" id="KW-0406">Ion transport</keyword>
<sequence>MQIMIVGCGKVGYTLADQLSGEEDHNIIVVDRNPDRISRVTNDFDVMGYVGDGASYSVLKEADIDNTDLLIAVTDSDERNLLCSLIAKKAGNCKAIARVRNPIYSSEGEFLKRELGLAMIINPEYAAASEMARIFRFPSAIKIDTFAKGRIELLRFRIPVGNKLHDTPVSNIRGKLGCEVLVCMVQRGEEVFIPLGDFVLQEKDIVSIVAAPSRASQFFRKIGVETNRVPNVLIVGGGKITFYLALRLIHAGIDVKIIEQNRQRCEELSELLPKASIICGDGTDQNLLLEEGLEQIRGFAALTNFDEENILLSLFAKSKSKAKLVTKVNRISFDEVIENLGLDCIVYPKYITTEFIIQYVRSMQDSMGSNVENLYKLNDNRAEALEFLIKEESPVVGIPLEKLQLKKNILICGINRYGKIIIPGGQDKIKVGDSVIVVVTDYRIHDILDILED</sequence>
<feature type="domain" description="RCK C-terminal" evidence="8">
    <location>
        <begin position="141"/>
        <end position="225"/>
    </location>
</feature>
<dbReference type="EMBL" id="FQVI01000002">
    <property type="protein sequence ID" value="SHE55523.1"/>
    <property type="molecule type" value="Genomic_DNA"/>
</dbReference>
<accession>A0A1M4UFZ9</accession>
<keyword evidence="4" id="KW-0630">Potassium</keyword>
<dbReference type="PANTHER" id="PTHR43833">
    <property type="entry name" value="POTASSIUM CHANNEL PROTEIN 2-RELATED-RELATED"/>
    <property type="match status" value="1"/>
</dbReference>
<dbReference type="Proteomes" id="UP000184245">
    <property type="component" value="Unassembled WGS sequence"/>
</dbReference>
<evidence type="ECO:0000313" key="9">
    <source>
        <dbReference type="EMBL" id="SHE55523.1"/>
    </source>
</evidence>
<keyword evidence="10" id="KW-1185">Reference proteome</keyword>
<dbReference type="InterPro" id="IPR006037">
    <property type="entry name" value="RCK_C"/>
</dbReference>
<evidence type="ECO:0000256" key="5">
    <source>
        <dbReference type="ARBA" id="ARBA00023027"/>
    </source>
</evidence>
<evidence type="ECO:0000256" key="2">
    <source>
        <dbReference type="ARBA" id="ARBA00022448"/>
    </source>
</evidence>
<dbReference type="NCBIfam" id="NF007041">
    <property type="entry name" value="PRK09496.3-4"/>
    <property type="match status" value="1"/>
</dbReference>
<dbReference type="NCBIfam" id="NF007039">
    <property type="entry name" value="PRK09496.3-2"/>
    <property type="match status" value="1"/>
</dbReference>
<dbReference type="InterPro" id="IPR036291">
    <property type="entry name" value="NAD(P)-bd_dom_sf"/>
</dbReference>
<feature type="domain" description="RCK C-terminal" evidence="8">
    <location>
        <begin position="372"/>
        <end position="453"/>
    </location>
</feature>
<dbReference type="Gene3D" id="3.30.70.1450">
    <property type="entry name" value="Regulator of K+ conductance, C-terminal domain"/>
    <property type="match status" value="2"/>
</dbReference>
<feature type="domain" description="RCK N-terminal" evidence="7">
    <location>
        <begin position="1"/>
        <end position="120"/>
    </location>
</feature>
<evidence type="ECO:0000313" key="10">
    <source>
        <dbReference type="Proteomes" id="UP000184245"/>
    </source>
</evidence>
<dbReference type="PROSITE" id="PS51202">
    <property type="entry name" value="RCK_C"/>
    <property type="match status" value="2"/>
</dbReference>
<dbReference type="SUPFAM" id="SSF51735">
    <property type="entry name" value="NAD(P)-binding Rossmann-fold domains"/>
    <property type="match status" value="2"/>
</dbReference>
<dbReference type="Pfam" id="PF02080">
    <property type="entry name" value="TrkA_C"/>
    <property type="match status" value="2"/>
</dbReference>
<proteinExistence type="predicted"/>
<dbReference type="GO" id="GO:0015079">
    <property type="term" value="F:potassium ion transmembrane transporter activity"/>
    <property type="evidence" value="ECO:0007669"/>
    <property type="project" value="InterPro"/>
</dbReference>
<dbReference type="InterPro" id="IPR036721">
    <property type="entry name" value="RCK_C_sf"/>
</dbReference>
<dbReference type="Gene3D" id="3.40.50.720">
    <property type="entry name" value="NAD(P)-binding Rossmann-like Domain"/>
    <property type="match status" value="2"/>
</dbReference>
<name>A0A1M4UFZ9_9CLOT</name>
<dbReference type="InterPro" id="IPR006036">
    <property type="entry name" value="K_uptake_TrkA"/>
</dbReference>
<evidence type="ECO:0000256" key="4">
    <source>
        <dbReference type="ARBA" id="ARBA00022958"/>
    </source>
</evidence>
<dbReference type="AlphaFoldDB" id="A0A1M4UFZ9"/>
<reference evidence="9 10" key="1">
    <citation type="submission" date="2016-11" db="EMBL/GenBank/DDBJ databases">
        <authorList>
            <person name="Jaros S."/>
            <person name="Januszkiewicz K."/>
            <person name="Wedrychowicz H."/>
        </authorList>
    </citation>
    <scope>NUCLEOTIDE SEQUENCE [LARGE SCALE GENOMIC DNA]</scope>
    <source>
        <strain evidence="9 10">DSM 17459</strain>
    </source>
</reference>
<dbReference type="InterPro" id="IPR003148">
    <property type="entry name" value="RCK_N"/>
</dbReference>
<keyword evidence="2" id="KW-0813">Transport</keyword>
<dbReference type="SUPFAM" id="SSF116726">
    <property type="entry name" value="TrkA C-terminal domain-like"/>
    <property type="match status" value="2"/>
</dbReference>
<dbReference type="NCBIfam" id="NF007031">
    <property type="entry name" value="PRK09496.1-2"/>
    <property type="match status" value="1"/>
</dbReference>
<dbReference type="NCBIfam" id="NF007033">
    <property type="entry name" value="PRK09496.1-5"/>
    <property type="match status" value="1"/>
</dbReference>
<dbReference type="GO" id="GO:0005886">
    <property type="term" value="C:plasma membrane"/>
    <property type="evidence" value="ECO:0007669"/>
    <property type="project" value="InterPro"/>
</dbReference>
<dbReference type="STRING" id="1122155.SAMN02745158_00898"/>
<gene>
    <name evidence="9" type="ORF">SAMN02745158_00898</name>
</gene>
<evidence type="ECO:0000256" key="1">
    <source>
        <dbReference type="ARBA" id="ARBA00017378"/>
    </source>
</evidence>
<keyword evidence="5" id="KW-0520">NAD</keyword>
<protein>
    <recommendedName>
        <fullName evidence="1">Trk system potassium uptake protein TrkA</fullName>
    </recommendedName>
</protein>
<dbReference type="PROSITE" id="PS51201">
    <property type="entry name" value="RCK_N"/>
    <property type="match status" value="2"/>
</dbReference>
<evidence type="ECO:0000259" key="8">
    <source>
        <dbReference type="PROSITE" id="PS51202"/>
    </source>
</evidence>
<dbReference type="RefSeq" id="WP_072849325.1">
    <property type="nucleotide sequence ID" value="NZ_FQVI01000002.1"/>
</dbReference>
<dbReference type="PRINTS" id="PR00335">
    <property type="entry name" value="KUPTAKETRKA"/>
</dbReference>
<evidence type="ECO:0000259" key="7">
    <source>
        <dbReference type="PROSITE" id="PS51201"/>
    </source>
</evidence>